<dbReference type="SMART" id="SM00220">
    <property type="entry name" value="S_TKc"/>
    <property type="match status" value="1"/>
</dbReference>
<feature type="domain" description="Protein kinase" evidence="3">
    <location>
        <begin position="52"/>
        <end position="323"/>
    </location>
</feature>
<dbReference type="InterPro" id="IPR000719">
    <property type="entry name" value="Prot_kinase_dom"/>
</dbReference>
<protein>
    <recommendedName>
        <fullName evidence="3">Protein kinase domain-containing protein</fullName>
    </recommendedName>
</protein>
<dbReference type="FunFam" id="1.10.510.10:FF:000517">
    <property type="entry name" value="Putative receptor kinase Lecrk"/>
    <property type="match status" value="1"/>
</dbReference>
<evidence type="ECO:0000259" key="3">
    <source>
        <dbReference type="PROSITE" id="PS50011"/>
    </source>
</evidence>
<dbReference type="InterPro" id="IPR008271">
    <property type="entry name" value="Ser/Thr_kinase_AS"/>
</dbReference>
<dbReference type="GO" id="GO:0004672">
    <property type="term" value="F:protein kinase activity"/>
    <property type="evidence" value="ECO:0007669"/>
    <property type="project" value="InterPro"/>
</dbReference>
<sequence>MDLLMACGAVKEAEADWPKQMQRSLCWCLLRYYHTIWASPHSSPVDDEASMWLNMSIAGIAMGIDVVVFFDGELLGAIDYILHIYIKRVLPESKQGMKEFMAEIIILGHLRHHNLVQLLGYCRHKQHLLLVYDYMPNRSLDCYLHSQHNTTLINWTQRFRIIKGVASGLLYLHEEWEQVIIHRDIKSSNVLLDADMNARLGDFGLARSHDHGADAHTTRMAGTWGYILPELARLGKATKATDVFAFGVLMMELVCARRPIWVNAADGEPLALADWVIAAWRDGSITNVVDPRLLVPIVDDDDEAAQEAELVLKLGLLCSHPWPNSRPCMRLVMQYLQRDAPLPDDLNPDSLMSSDVLNHQNNNNNEQHALSCPFTTITDLSKGR</sequence>
<dbReference type="PROSITE" id="PS50011">
    <property type="entry name" value="PROTEIN_KINASE_DOM"/>
    <property type="match status" value="1"/>
</dbReference>
<dbReference type="Gene3D" id="1.10.510.10">
    <property type="entry name" value="Transferase(Phosphotransferase) domain 1"/>
    <property type="match status" value="1"/>
</dbReference>
<reference evidence="4" key="1">
    <citation type="journal article" date="2018" name="DNA Res.">
        <title>Multiple hybrid de novo genome assembly of finger millet, an orphan allotetraploid crop.</title>
        <authorList>
            <person name="Hatakeyama M."/>
            <person name="Aluri S."/>
            <person name="Balachadran M.T."/>
            <person name="Sivarajan S.R."/>
            <person name="Patrignani A."/>
            <person name="Gruter S."/>
            <person name="Poveda L."/>
            <person name="Shimizu-Inatsugi R."/>
            <person name="Baeten J."/>
            <person name="Francoijs K.J."/>
            <person name="Nataraja K.N."/>
            <person name="Reddy Y.A.N."/>
            <person name="Phadnis S."/>
            <person name="Ravikumar R.L."/>
            <person name="Schlapbach R."/>
            <person name="Sreeman S.M."/>
            <person name="Shimizu K.K."/>
        </authorList>
    </citation>
    <scope>NUCLEOTIDE SEQUENCE</scope>
</reference>
<organism evidence="4 5">
    <name type="scientific">Eleusine coracana subsp. coracana</name>
    <dbReference type="NCBI Taxonomy" id="191504"/>
    <lineage>
        <taxon>Eukaryota</taxon>
        <taxon>Viridiplantae</taxon>
        <taxon>Streptophyta</taxon>
        <taxon>Embryophyta</taxon>
        <taxon>Tracheophyta</taxon>
        <taxon>Spermatophyta</taxon>
        <taxon>Magnoliopsida</taxon>
        <taxon>Liliopsida</taxon>
        <taxon>Poales</taxon>
        <taxon>Poaceae</taxon>
        <taxon>PACMAD clade</taxon>
        <taxon>Chloridoideae</taxon>
        <taxon>Cynodonteae</taxon>
        <taxon>Eleusininae</taxon>
        <taxon>Eleusine</taxon>
    </lineage>
</organism>
<evidence type="ECO:0000313" key="5">
    <source>
        <dbReference type="Proteomes" id="UP001054889"/>
    </source>
</evidence>
<name>A0AAV5DSD8_ELECO</name>
<accession>A0AAV5DSD8</accession>
<dbReference type="GO" id="GO:0005524">
    <property type="term" value="F:ATP binding"/>
    <property type="evidence" value="ECO:0007669"/>
    <property type="project" value="UniProtKB-KW"/>
</dbReference>
<dbReference type="Proteomes" id="UP001054889">
    <property type="component" value="Unassembled WGS sequence"/>
</dbReference>
<proteinExistence type="predicted"/>
<keyword evidence="5" id="KW-1185">Reference proteome</keyword>
<dbReference type="AlphaFoldDB" id="A0AAV5DSD8"/>
<reference evidence="4" key="2">
    <citation type="submission" date="2021-12" db="EMBL/GenBank/DDBJ databases">
        <title>Resequencing data analysis of finger millet.</title>
        <authorList>
            <person name="Hatakeyama M."/>
            <person name="Aluri S."/>
            <person name="Balachadran M.T."/>
            <person name="Sivarajan S.R."/>
            <person name="Poveda L."/>
            <person name="Shimizu-Inatsugi R."/>
            <person name="Schlapbach R."/>
            <person name="Sreeman S.M."/>
            <person name="Shimizu K.K."/>
        </authorList>
    </citation>
    <scope>NUCLEOTIDE SEQUENCE</scope>
</reference>
<dbReference type="Pfam" id="PF00069">
    <property type="entry name" value="Pkinase"/>
    <property type="match status" value="1"/>
</dbReference>
<gene>
    <name evidence="4" type="primary">gb00747</name>
    <name evidence="4" type="ORF">PR202_gb00747</name>
</gene>
<evidence type="ECO:0000256" key="1">
    <source>
        <dbReference type="ARBA" id="ARBA00022741"/>
    </source>
</evidence>
<dbReference type="Gene3D" id="3.30.200.20">
    <property type="entry name" value="Phosphorylase Kinase, domain 1"/>
    <property type="match status" value="1"/>
</dbReference>
<evidence type="ECO:0000256" key="2">
    <source>
        <dbReference type="ARBA" id="ARBA00022840"/>
    </source>
</evidence>
<dbReference type="InterPro" id="IPR050528">
    <property type="entry name" value="L-type_Lectin-RKs"/>
</dbReference>
<keyword evidence="2" id="KW-0067">ATP-binding</keyword>
<keyword evidence="1" id="KW-0547">Nucleotide-binding</keyword>
<comment type="caution">
    <text evidence="4">The sequence shown here is derived from an EMBL/GenBank/DDBJ whole genome shotgun (WGS) entry which is preliminary data.</text>
</comment>
<dbReference type="SUPFAM" id="SSF56112">
    <property type="entry name" value="Protein kinase-like (PK-like)"/>
    <property type="match status" value="1"/>
</dbReference>
<dbReference type="EMBL" id="BQKI01000071">
    <property type="protein sequence ID" value="GJN13979.1"/>
    <property type="molecule type" value="Genomic_DNA"/>
</dbReference>
<dbReference type="PROSITE" id="PS00108">
    <property type="entry name" value="PROTEIN_KINASE_ST"/>
    <property type="match status" value="1"/>
</dbReference>
<dbReference type="PANTHER" id="PTHR27007">
    <property type="match status" value="1"/>
</dbReference>
<evidence type="ECO:0000313" key="4">
    <source>
        <dbReference type="EMBL" id="GJN13979.1"/>
    </source>
</evidence>
<dbReference type="InterPro" id="IPR011009">
    <property type="entry name" value="Kinase-like_dom_sf"/>
</dbReference>